<evidence type="ECO:0000313" key="3">
    <source>
        <dbReference type="Proteomes" id="UP000030145"/>
    </source>
</evidence>
<feature type="compositionally biased region" description="Basic residues" evidence="1">
    <location>
        <begin position="151"/>
        <end position="163"/>
    </location>
</feature>
<organism evidence="2 3">
    <name type="scientific">Corynebacterium auriscanis</name>
    <dbReference type="NCBI Taxonomy" id="99807"/>
    <lineage>
        <taxon>Bacteria</taxon>
        <taxon>Bacillati</taxon>
        <taxon>Actinomycetota</taxon>
        <taxon>Actinomycetes</taxon>
        <taxon>Mycobacteriales</taxon>
        <taxon>Corynebacteriaceae</taxon>
        <taxon>Corynebacterium</taxon>
    </lineage>
</organism>
<accession>A0A0A2DMA7</accession>
<feature type="compositionally biased region" description="Basic residues" evidence="1">
    <location>
        <begin position="114"/>
        <end position="123"/>
    </location>
</feature>
<evidence type="ECO:0000256" key="1">
    <source>
        <dbReference type="SAM" id="MobiDB-lite"/>
    </source>
</evidence>
<reference evidence="2 3" key="1">
    <citation type="submission" date="2014-10" db="EMBL/GenBank/DDBJ databases">
        <title>Whole Genome sequence of Corynebacterium auriscanis strain CIP 106629.</title>
        <authorList>
            <person name="Hassan S.S."/>
            <person name="Jamal S.B."/>
            <person name="Tiwari S."/>
            <person name="Oliveira L.D.C."/>
            <person name="Souza F."/>
            <person name="Mariano D.C."/>
            <person name="Almeida S."/>
            <person name="Dorella F."/>
            <person name="Pereira F."/>
            <person name="Carvalho A."/>
            <person name="Leal C.A."/>
            <person name="Soares S.D.C."/>
            <person name="Figueiredo H.C."/>
            <person name="Silva A."/>
            <person name="Azevedo V.A."/>
        </authorList>
    </citation>
    <scope>NUCLEOTIDE SEQUENCE [LARGE SCALE GENOMIC DNA]</scope>
    <source>
        <strain evidence="2 3">CIP 106629</strain>
    </source>
</reference>
<feature type="region of interest" description="Disordered" evidence="1">
    <location>
        <begin position="87"/>
        <end position="168"/>
    </location>
</feature>
<dbReference type="EMBL" id="JRVJ01000004">
    <property type="protein sequence ID" value="KGM18902.1"/>
    <property type="molecule type" value="Genomic_DNA"/>
</dbReference>
<evidence type="ECO:0000313" key="2">
    <source>
        <dbReference type="EMBL" id="KGM18902.1"/>
    </source>
</evidence>
<protein>
    <submittedName>
        <fullName evidence="2">Uncharacterized protein</fullName>
    </submittedName>
</protein>
<comment type="caution">
    <text evidence="2">The sequence shown here is derived from an EMBL/GenBank/DDBJ whole genome shotgun (WGS) entry which is preliminary data.</text>
</comment>
<dbReference type="AlphaFoldDB" id="A0A0A2DMA7"/>
<keyword evidence="3" id="KW-1185">Reference proteome</keyword>
<proteinExistence type="predicted"/>
<sequence length="185" mass="21188">MRQWTPNTAGMKGDRSDYANISDFAARDLNVKYYIISPPSFWSFQKNIEAQVKGLWKAPGLTPVYKDGATAIFAVNAQLTDEELAKARENGEAESPDELPPLPKVHSGEDSRRARPRNRRSTARRSGIATSRRRTQQRQGQTQKSAEVRIKRQRRSNPRRNRGQARQPIQVMVQKRNRVLLLHRA</sequence>
<gene>
    <name evidence="2" type="ORF">MA47_04690</name>
</gene>
<name>A0A0A2DMA7_9CORY</name>
<dbReference type="Proteomes" id="UP000030145">
    <property type="component" value="Unassembled WGS sequence"/>
</dbReference>